<proteinExistence type="inferred from homology"/>
<organism evidence="5 6">
    <name type="scientific">Salicibibacter kimchii</name>
    <dbReference type="NCBI Taxonomy" id="2099786"/>
    <lineage>
        <taxon>Bacteria</taxon>
        <taxon>Bacillati</taxon>
        <taxon>Bacillota</taxon>
        <taxon>Bacilli</taxon>
        <taxon>Bacillales</taxon>
        <taxon>Bacillaceae</taxon>
        <taxon>Salicibibacter</taxon>
    </lineage>
</organism>
<dbReference type="InterPro" id="IPR000277">
    <property type="entry name" value="Cys/Met-Metab_PyrdxlP-dep_enz"/>
</dbReference>
<comment type="cofactor">
    <cofactor evidence="1 4">
        <name>pyridoxal 5'-phosphate</name>
        <dbReference type="ChEBI" id="CHEBI:597326"/>
    </cofactor>
</comment>
<dbReference type="SUPFAM" id="SSF53383">
    <property type="entry name" value="PLP-dependent transferases"/>
    <property type="match status" value="1"/>
</dbReference>
<name>A0A345BZ13_9BACI</name>
<dbReference type="AlphaFoldDB" id="A0A345BZ13"/>
<evidence type="ECO:0000313" key="5">
    <source>
        <dbReference type="EMBL" id="AXF56194.1"/>
    </source>
</evidence>
<dbReference type="PANTHER" id="PTHR11808:SF15">
    <property type="entry name" value="CYSTATHIONINE GAMMA-LYASE"/>
    <property type="match status" value="1"/>
</dbReference>
<dbReference type="GO" id="GO:0019346">
    <property type="term" value="P:transsulfuration"/>
    <property type="evidence" value="ECO:0007669"/>
    <property type="project" value="InterPro"/>
</dbReference>
<evidence type="ECO:0000313" key="6">
    <source>
        <dbReference type="Proteomes" id="UP000252100"/>
    </source>
</evidence>
<dbReference type="GO" id="GO:0004123">
    <property type="term" value="F:cystathionine gamma-lyase activity"/>
    <property type="evidence" value="ECO:0007669"/>
    <property type="project" value="TreeGrafter"/>
</dbReference>
<evidence type="ECO:0000256" key="3">
    <source>
        <dbReference type="ARBA" id="ARBA00022898"/>
    </source>
</evidence>
<protein>
    <submittedName>
        <fullName evidence="5">PLP-dependent transferase</fullName>
    </submittedName>
</protein>
<dbReference type="GO" id="GO:0005737">
    <property type="term" value="C:cytoplasm"/>
    <property type="evidence" value="ECO:0007669"/>
    <property type="project" value="TreeGrafter"/>
</dbReference>
<dbReference type="PANTHER" id="PTHR11808">
    <property type="entry name" value="TRANS-SULFURATION ENZYME FAMILY MEMBER"/>
    <property type="match status" value="1"/>
</dbReference>
<dbReference type="InterPro" id="IPR015424">
    <property type="entry name" value="PyrdxlP-dep_Trfase"/>
</dbReference>
<evidence type="ECO:0000256" key="2">
    <source>
        <dbReference type="ARBA" id="ARBA00009077"/>
    </source>
</evidence>
<dbReference type="KEGG" id="rue:DT065_09315"/>
<keyword evidence="5" id="KW-0808">Transferase</keyword>
<dbReference type="GO" id="GO:0019343">
    <property type="term" value="P:cysteine biosynthetic process via cystathionine"/>
    <property type="evidence" value="ECO:0007669"/>
    <property type="project" value="TreeGrafter"/>
</dbReference>
<dbReference type="OrthoDB" id="9803887at2"/>
<evidence type="ECO:0000256" key="4">
    <source>
        <dbReference type="RuleBase" id="RU362118"/>
    </source>
</evidence>
<dbReference type="GO" id="GO:0030170">
    <property type="term" value="F:pyridoxal phosphate binding"/>
    <property type="evidence" value="ECO:0007669"/>
    <property type="project" value="InterPro"/>
</dbReference>
<keyword evidence="3 4" id="KW-0663">Pyridoxal phosphate</keyword>
<keyword evidence="6" id="KW-1185">Reference proteome</keyword>
<dbReference type="Proteomes" id="UP000252100">
    <property type="component" value="Chromosome"/>
</dbReference>
<sequence>MRLETKAIHAGRSIDSATSSVTMPLHPSTTFERAEDGFYPNAFAYSRESNPNRRALEDCLTSLEEGDDCVTFASGMAAITSLIETLPVDQPRRMIMPDDMYHGIRSLLSETDIGSKFDIEIVDMTDLHAVEEAVKNNPTVGLHRVEAWPFH</sequence>
<dbReference type="InterPro" id="IPR015421">
    <property type="entry name" value="PyrdxlP-dep_Trfase_major"/>
</dbReference>
<accession>A0A345BZ13</accession>
<evidence type="ECO:0000256" key="1">
    <source>
        <dbReference type="ARBA" id="ARBA00001933"/>
    </source>
</evidence>
<dbReference type="Gene3D" id="3.40.640.10">
    <property type="entry name" value="Type I PLP-dependent aspartate aminotransferase-like (Major domain)"/>
    <property type="match status" value="1"/>
</dbReference>
<dbReference type="RefSeq" id="WP_114372760.1">
    <property type="nucleotide sequence ID" value="NZ_CP031092.1"/>
</dbReference>
<comment type="similarity">
    <text evidence="2 4">Belongs to the trans-sulfuration enzymes family.</text>
</comment>
<dbReference type="EMBL" id="CP031092">
    <property type="protein sequence ID" value="AXF56194.1"/>
    <property type="molecule type" value="Genomic_DNA"/>
</dbReference>
<dbReference type="GO" id="GO:0016740">
    <property type="term" value="F:transferase activity"/>
    <property type="evidence" value="ECO:0007669"/>
    <property type="project" value="UniProtKB-KW"/>
</dbReference>
<dbReference type="Pfam" id="PF01053">
    <property type="entry name" value="Cys_Met_Meta_PP"/>
    <property type="match status" value="1"/>
</dbReference>
<reference evidence="5 6" key="1">
    <citation type="journal article" date="2018" name="J. Microbiol.">
        <title>Salicibibacter kimchii gen. nov., sp. nov., a moderately halophilic and alkalitolerant bacterium in the family Bacillaceae, isolated from kimchi.</title>
        <authorList>
            <person name="Jang J.Y."/>
            <person name="Oh Y.J."/>
            <person name="Lim S.K."/>
            <person name="Park H.K."/>
            <person name="Lee C."/>
            <person name="Kim J.Y."/>
            <person name="Lee M.A."/>
            <person name="Choi H.J."/>
        </authorList>
    </citation>
    <scope>NUCLEOTIDE SEQUENCE [LARGE SCALE GENOMIC DNA]</scope>
    <source>
        <strain evidence="5 6">NKC1-1</strain>
    </source>
</reference>
<gene>
    <name evidence="5" type="ORF">DT065_09315</name>
</gene>